<comment type="caution">
    <text evidence="1">The sequence shown here is derived from an EMBL/GenBank/DDBJ whole genome shotgun (WGS) entry which is preliminary data.</text>
</comment>
<name>A0ACA9SRG3_9GLOM</name>
<organism evidence="1 2">
    <name type="scientific">Racocetra persica</name>
    <dbReference type="NCBI Taxonomy" id="160502"/>
    <lineage>
        <taxon>Eukaryota</taxon>
        <taxon>Fungi</taxon>
        <taxon>Fungi incertae sedis</taxon>
        <taxon>Mucoromycota</taxon>
        <taxon>Glomeromycotina</taxon>
        <taxon>Glomeromycetes</taxon>
        <taxon>Diversisporales</taxon>
        <taxon>Gigasporaceae</taxon>
        <taxon>Racocetra</taxon>
    </lineage>
</organism>
<gene>
    <name evidence="1" type="ORF">RPERSI_LOCUS33025</name>
</gene>
<sequence>LLQNPEATPNITGAMWKNFISIVNTSHVFQAPDAIHFFVALSNVKVHFMALGIKVDPDLSNVVTELFHTIQTLYEFASKGIFPINLFLGIRIIKSSDALLSNVFNHDPKTLYCQMDFVSVLDTPGWEEFTQLIAQRFFYKYKAKPHWGKEWEFIPNVKSYLSDVLSVQIKQFEK</sequence>
<accession>A0ACA9SRG3</accession>
<dbReference type="Proteomes" id="UP000789920">
    <property type="component" value="Unassembled WGS sequence"/>
</dbReference>
<feature type="non-terminal residue" evidence="1">
    <location>
        <position position="174"/>
    </location>
</feature>
<keyword evidence="2" id="KW-1185">Reference proteome</keyword>
<evidence type="ECO:0000313" key="1">
    <source>
        <dbReference type="EMBL" id="CAG8844018.1"/>
    </source>
</evidence>
<proteinExistence type="predicted"/>
<reference evidence="1" key="1">
    <citation type="submission" date="2021-06" db="EMBL/GenBank/DDBJ databases">
        <authorList>
            <person name="Kallberg Y."/>
            <person name="Tangrot J."/>
            <person name="Rosling A."/>
        </authorList>
    </citation>
    <scope>NUCLEOTIDE SEQUENCE</scope>
    <source>
        <strain evidence="1">MA461A</strain>
    </source>
</reference>
<feature type="non-terminal residue" evidence="1">
    <location>
        <position position="1"/>
    </location>
</feature>
<evidence type="ECO:0000313" key="2">
    <source>
        <dbReference type="Proteomes" id="UP000789920"/>
    </source>
</evidence>
<dbReference type="EMBL" id="CAJVQC010140748">
    <property type="protein sequence ID" value="CAG8844018.1"/>
    <property type="molecule type" value="Genomic_DNA"/>
</dbReference>
<protein>
    <submittedName>
        <fullName evidence="1">5717_t:CDS:1</fullName>
    </submittedName>
</protein>